<gene>
    <name evidence="3" type="ORF">LOC62_02G002072</name>
</gene>
<evidence type="ECO:0000313" key="3">
    <source>
        <dbReference type="EMBL" id="WOO78525.1"/>
    </source>
</evidence>
<feature type="transmembrane region" description="Helical" evidence="2">
    <location>
        <begin position="53"/>
        <end position="79"/>
    </location>
</feature>
<dbReference type="Proteomes" id="UP000827549">
    <property type="component" value="Chromosome 2"/>
</dbReference>
<evidence type="ECO:0000256" key="2">
    <source>
        <dbReference type="SAM" id="Phobius"/>
    </source>
</evidence>
<reference evidence="3" key="1">
    <citation type="submission" date="2023-10" db="EMBL/GenBank/DDBJ databases">
        <authorList>
            <person name="Noh H."/>
        </authorList>
    </citation>
    <scope>NUCLEOTIDE SEQUENCE</scope>
    <source>
        <strain evidence="3">DUCC4014</strain>
    </source>
</reference>
<dbReference type="RefSeq" id="XP_062624557.1">
    <property type="nucleotide sequence ID" value="XM_062768573.1"/>
</dbReference>
<accession>A0AAF1BIA6</accession>
<feature type="region of interest" description="Disordered" evidence="1">
    <location>
        <begin position="91"/>
        <end position="112"/>
    </location>
</feature>
<keyword evidence="2" id="KW-0472">Membrane</keyword>
<dbReference type="AlphaFoldDB" id="A0AAF1BIA6"/>
<evidence type="ECO:0000313" key="4">
    <source>
        <dbReference type="Proteomes" id="UP000827549"/>
    </source>
</evidence>
<dbReference type="EMBL" id="CP086715">
    <property type="protein sequence ID" value="WOO78525.1"/>
    <property type="molecule type" value="Genomic_DNA"/>
</dbReference>
<organism evidence="3 4">
    <name type="scientific">Vanrija pseudolonga</name>
    <dbReference type="NCBI Taxonomy" id="143232"/>
    <lineage>
        <taxon>Eukaryota</taxon>
        <taxon>Fungi</taxon>
        <taxon>Dikarya</taxon>
        <taxon>Basidiomycota</taxon>
        <taxon>Agaricomycotina</taxon>
        <taxon>Tremellomycetes</taxon>
        <taxon>Trichosporonales</taxon>
        <taxon>Trichosporonaceae</taxon>
        <taxon>Vanrija</taxon>
    </lineage>
</organism>
<keyword evidence="2" id="KW-1133">Transmembrane helix</keyword>
<sequence>MLYRSARAFAATTRTGLGANQAVAGRRFTAVDTRGGKSKLIFRFGMKDIPVELYPLGFVVSIALVAGGVAPSQAVALVVNDVRPWRDCQQQLNKQHDDQPATFGAALSEEER</sequence>
<keyword evidence="4" id="KW-1185">Reference proteome</keyword>
<protein>
    <submittedName>
        <fullName evidence="3">Uncharacterized protein</fullName>
    </submittedName>
</protein>
<evidence type="ECO:0000256" key="1">
    <source>
        <dbReference type="SAM" id="MobiDB-lite"/>
    </source>
</evidence>
<keyword evidence="2" id="KW-0812">Transmembrane</keyword>
<proteinExistence type="predicted"/>
<name>A0AAF1BIA6_9TREE</name>
<dbReference type="GeneID" id="87805322"/>